<dbReference type="Gene3D" id="3.40.50.150">
    <property type="entry name" value="Vaccinia Virus protein VP39"/>
    <property type="match status" value="1"/>
</dbReference>
<dbReference type="AlphaFoldDB" id="A0A2Z6US24"/>
<evidence type="ECO:0000313" key="6">
    <source>
        <dbReference type="EMBL" id="GBL10183.1"/>
    </source>
</evidence>
<name>A0A2Z6US24_MICAE</name>
<proteinExistence type="inferred from homology"/>
<keyword evidence="6" id="KW-0489">Methyltransferase</keyword>
<dbReference type="Pfam" id="PF01420">
    <property type="entry name" value="Methylase_S"/>
    <property type="match status" value="1"/>
</dbReference>
<accession>A0A2Z6US24</accession>
<dbReference type="InterPro" id="IPR044946">
    <property type="entry name" value="Restrct_endonuc_typeI_TRD_sf"/>
</dbReference>
<gene>
    <name evidence="6" type="ORF">MSj_01667</name>
</gene>
<evidence type="ECO:0000256" key="2">
    <source>
        <dbReference type="ARBA" id="ARBA00022747"/>
    </source>
</evidence>
<dbReference type="GO" id="GO:0003677">
    <property type="term" value="F:DNA binding"/>
    <property type="evidence" value="ECO:0007669"/>
    <property type="project" value="UniProtKB-KW"/>
</dbReference>
<sequence length="687" mass="77051">MDRRQQQTRKMKEQGLLFSEDSLLPEKLPQIQELRPSNNLSAVFEECHNYIYANEGMLKDKIFHEMVKLIIIKLHDEKSAKQSVNFGVTASEYKAIVANKSDEFMSRLSQLFTSIKNHYRGFFTDDTFKLKPLTLAYIVGRLQYINLTKTSGDIKGEAFQTFVNRHQRGDRGEFFTPHPIVRLAVEMIDPKPKEKIIDPACGSGGFLIQAINHVRQNNPEFDIASFVQESITGIEFNPDVALSGMIRLVFEGGTGSEIICTNALIEDEKLNNSFDVILTNPPFGNKGKVEDQTILKSYLLARKWHKSASNGWEVSPTVLAGQSPDILFIEKSIKLLRAGGRMAIILPDGLLQNISNGPIRHWLRSQTKILGVVSIPPEAFVPYGTGIKTSLLVVQKLPANNDSCFMAQIKKIGYDVKGQTIYKRNESGVIARKKSGLPIVDDDIDDISQSFRSFINGEFAQNSDCIYTVKNTLLNSRLDAEHYLPNDQKLLEHLKSIGAKPLGEIADILRDSADFRLARDSEIRYIAISDVDYRTMQVVSQQIIKAHEAPSRATYRLYKGDIITAISGASTGTPRQATALITEDEDGAICSNGFSVLRNIQGVEPLFLLVYMRTDFFFRQIKRYMTGHAIPTILVDDLSKVLVPIPPKSEQQRIAKSMADIQAIRKEALKASENVVNEMSLLLGQFE</sequence>
<dbReference type="InterPro" id="IPR052916">
    <property type="entry name" value="Type-I_RE_MTase_Subunit"/>
</dbReference>
<dbReference type="GO" id="GO:0009307">
    <property type="term" value="P:DNA restriction-modification system"/>
    <property type="evidence" value="ECO:0007669"/>
    <property type="project" value="UniProtKB-KW"/>
</dbReference>
<keyword evidence="2" id="KW-0680">Restriction system</keyword>
<dbReference type="GO" id="GO:0032259">
    <property type="term" value="P:methylation"/>
    <property type="evidence" value="ECO:0007669"/>
    <property type="project" value="UniProtKB-KW"/>
</dbReference>
<protein>
    <submittedName>
        <fullName evidence="6">Putative type I restriction enzymeP M protein</fullName>
        <ecNumber evidence="6">2.1.1.72</ecNumber>
    </submittedName>
</protein>
<dbReference type="PRINTS" id="PR00507">
    <property type="entry name" value="N12N6MTFRASE"/>
</dbReference>
<dbReference type="InterPro" id="IPR029063">
    <property type="entry name" value="SAM-dependent_MTases_sf"/>
</dbReference>
<dbReference type="Pfam" id="PF02384">
    <property type="entry name" value="N6_Mtase"/>
    <property type="match status" value="1"/>
</dbReference>
<evidence type="ECO:0000313" key="7">
    <source>
        <dbReference type="Proteomes" id="UP000248272"/>
    </source>
</evidence>
<keyword evidence="6" id="KW-0808">Transferase</keyword>
<evidence type="ECO:0000256" key="3">
    <source>
        <dbReference type="ARBA" id="ARBA00023125"/>
    </source>
</evidence>
<dbReference type="EMBL" id="BDSG01000033">
    <property type="protein sequence ID" value="GBL10183.1"/>
    <property type="molecule type" value="Genomic_DNA"/>
</dbReference>
<evidence type="ECO:0000259" key="5">
    <source>
        <dbReference type="Pfam" id="PF02384"/>
    </source>
</evidence>
<dbReference type="InterPro" id="IPR002052">
    <property type="entry name" value="DNA_methylase_N6_adenine_CS"/>
</dbReference>
<dbReference type="PANTHER" id="PTHR42998:SF1">
    <property type="entry name" value="TYPE I RESTRICTION ENZYME HINDI METHYLASE SUBUNIT"/>
    <property type="match status" value="1"/>
</dbReference>
<dbReference type="PROSITE" id="PS00092">
    <property type="entry name" value="N6_MTASE"/>
    <property type="match status" value="1"/>
</dbReference>
<dbReference type="GO" id="GO:0009007">
    <property type="term" value="F:site-specific DNA-methyltransferase (adenine-specific) activity"/>
    <property type="evidence" value="ECO:0007669"/>
    <property type="project" value="UniProtKB-EC"/>
</dbReference>
<dbReference type="InterPro" id="IPR003356">
    <property type="entry name" value="DNA_methylase_A-5"/>
</dbReference>
<dbReference type="EC" id="2.1.1.72" evidence="6"/>
<organism evidence="6 7">
    <name type="scientific">Microcystis aeruginosa Sj</name>
    <dbReference type="NCBI Taxonomy" id="1979544"/>
    <lineage>
        <taxon>Bacteria</taxon>
        <taxon>Bacillati</taxon>
        <taxon>Cyanobacteriota</taxon>
        <taxon>Cyanophyceae</taxon>
        <taxon>Oscillatoriophycideae</taxon>
        <taxon>Chroococcales</taxon>
        <taxon>Microcystaceae</taxon>
        <taxon>Microcystis</taxon>
    </lineage>
</organism>
<evidence type="ECO:0000256" key="1">
    <source>
        <dbReference type="ARBA" id="ARBA00010923"/>
    </source>
</evidence>
<dbReference type="SUPFAM" id="SSF116734">
    <property type="entry name" value="DNA methylase specificity domain"/>
    <property type="match status" value="1"/>
</dbReference>
<dbReference type="CDD" id="cd02440">
    <property type="entry name" value="AdoMet_MTases"/>
    <property type="match status" value="1"/>
</dbReference>
<evidence type="ECO:0000259" key="4">
    <source>
        <dbReference type="Pfam" id="PF01420"/>
    </source>
</evidence>
<dbReference type="InterPro" id="IPR000055">
    <property type="entry name" value="Restrct_endonuc_typeI_TRD"/>
</dbReference>
<reference evidence="6 7" key="1">
    <citation type="journal article" date="2018" name="Front. Microbiol.">
        <title>Adaptation of the Freshwater Bloom-Forming Cyanobacterium Microcystis aeruginosa to Brackish Water Is Driven by Recent Horizontal Transfer of Sucrose Genes.</title>
        <authorList>
            <person name="Tanabe Y."/>
            <person name="Hodoki Y."/>
            <person name="Sano T."/>
            <person name="Tada K."/>
            <person name="Watanabe M.M."/>
        </authorList>
    </citation>
    <scope>NUCLEOTIDE SEQUENCE [LARGE SCALE GENOMIC DNA]</scope>
    <source>
        <strain evidence="6 7">Sj</strain>
    </source>
</reference>
<dbReference type="GO" id="GO:0008170">
    <property type="term" value="F:N-methyltransferase activity"/>
    <property type="evidence" value="ECO:0007669"/>
    <property type="project" value="InterPro"/>
</dbReference>
<keyword evidence="3" id="KW-0238">DNA-binding</keyword>
<dbReference type="Proteomes" id="UP000248272">
    <property type="component" value="Unassembled WGS sequence"/>
</dbReference>
<dbReference type="SUPFAM" id="SSF53335">
    <property type="entry name" value="S-adenosyl-L-methionine-dependent methyltransferases"/>
    <property type="match status" value="1"/>
</dbReference>
<feature type="domain" description="Type I restriction modification DNA specificity" evidence="4">
    <location>
        <begin position="501"/>
        <end position="667"/>
    </location>
</feature>
<comment type="caution">
    <text evidence="6">The sequence shown here is derived from an EMBL/GenBank/DDBJ whole genome shotgun (WGS) entry which is preliminary data.</text>
</comment>
<feature type="domain" description="DNA methylase adenine-specific" evidence="5">
    <location>
        <begin position="152"/>
        <end position="414"/>
    </location>
</feature>
<dbReference type="PANTHER" id="PTHR42998">
    <property type="entry name" value="TYPE I RESTRICTION ENZYME HINDVIIP M PROTEIN-RELATED"/>
    <property type="match status" value="1"/>
</dbReference>
<dbReference type="Gene3D" id="3.90.220.20">
    <property type="entry name" value="DNA methylase specificity domains"/>
    <property type="match status" value="1"/>
</dbReference>
<comment type="similarity">
    <text evidence="1">Belongs to the type-I restriction system S methylase family.</text>
</comment>